<feature type="domain" description="C2H2-type" evidence="18">
    <location>
        <begin position="1338"/>
        <end position="1368"/>
    </location>
</feature>
<dbReference type="FunFam" id="3.30.160.60:FF:000614">
    <property type="entry name" value="Zinc finger protein 142"/>
    <property type="match status" value="1"/>
</dbReference>
<dbReference type="EMBL" id="VYZV01010175">
    <property type="protein sequence ID" value="NXS67264.1"/>
    <property type="molecule type" value="Genomic_DNA"/>
</dbReference>
<feature type="domain" description="C2H2-type" evidence="18">
    <location>
        <begin position="1626"/>
        <end position="1653"/>
    </location>
</feature>
<feature type="domain" description="C2H2-type" evidence="18">
    <location>
        <begin position="1239"/>
        <end position="1270"/>
    </location>
</feature>
<evidence type="ECO:0000256" key="8">
    <source>
        <dbReference type="ARBA" id="ARBA00022771"/>
    </source>
</evidence>
<dbReference type="GO" id="GO:0001228">
    <property type="term" value="F:DNA-binding transcription activator activity, RNA polymerase II-specific"/>
    <property type="evidence" value="ECO:0007669"/>
    <property type="project" value="TreeGrafter"/>
</dbReference>
<keyword evidence="7" id="KW-0677">Repeat</keyword>
<dbReference type="GO" id="GO:0000978">
    <property type="term" value="F:RNA polymerase II cis-regulatory region sequence-specific DNA binding"/>
    <property type="evidence" value="ECO:0007669"/>
    <property type="project" value="TreeGrafter"/>
</dbReference>
<evidence type="ECO:0000256" key="11">
    <source>
        <dbReference type="ARBA" id="ARBA00023015"/>
    </source>
</evidence>
<feature type="domain" description="C2H2-type" evidence="18">
    <location>
        <begin position="365"/>
        <end position="392"/>
    </location>
</feature>
<evidence type="ECO:0000256" key="9">
    <source>
        <dbReference type="ARBA" id="ARBA00022833"/>
    </source>
</evidence>
<feature type="region of interest" description="Disordered" evidence="17">
    <location>
        <begin position="174"/>
        <end position="256"/>
    </location>
</feature>
<evidence type="ECO:0000256" key="4">
    <source>
        <dbReference type="ARBA" id="ARBA00022499"/>
    </source>
</evidence>
<dbReference type="PROSITE" id="PS50157">
    <property type="entry name" value="ZINC_FINGER_C2H2_2"/>
    <property type="match status" value="21"/>
</dbReference>
<feature type="domain" description="C2H2-type" evidence="18">
    <location>
        <begin position="565"/>
        <end position="592"/>
    </location>
</feature>
<keyword evidence="12" id="KW-0238">DNA-binding</keyword>
<keyword evidence="6" id="KW-0479">Metal-binding</keyword>
<dbReference type="FunFam" id="3.30.160.60:FF:002871">
    <property type="entry name" value="Zinc finger protein 142"/>
    <property type="match status" value="1"/>
</dbReference>
<dbReference type="FunFam" id="3.30.160.60:FF:001127">
    <property type="entry name" value="Zinc finger protein 142"/>
    <property type="match status" value="1"/>
</dbReference>
<evidence type="ECO:0000256" key="7">
    <source>
        <dbReference type="ARBA" id="ARBA00022737"/>
    </source>
</evidence>
<feature type="domain" description="C2H2-type" evidence="18">
    <location>
        <begin position="1654"/>
        <end position="1681"/>
    </location>
</feature>
<dbReference type="Proteomes" id="UP000580171">
    <property type="component" value="Unassembled WGS sequence"/>
</dbReference>
<dbReference type="InterPro" id="IPR057828">
    <property type="entry name" value="Znf_C2H2_ZNF142_13th"/>
</dbReference>
<organism evidence="19 20">
    <name type="scientific">Pandion haliaetus</name>
    <name type="common">Osprey</name>
    <name type="synonym">Falco haliaetus</name>
    <dbReference type="NCBI Taxonomy" id="56262"/>
    <lineage>
        <taxon>Eukaryota</taxon>
        <taxon>Metazoa</taxon>
        <taxon>Chordata</taxon>
        <taxon>Craniata</taxon>
        <taxon>Vertebrata</taxon>
        <taxon>Euteleostomi</taxon>
        <taxon>Archelosauria</taxon>
        <taxon>Archosauria</taxon>
        <taxon>Dinosauria</taxon>
        <taxon>Saurischia</taxon>
        <taxon>Theropoda</taxon>
        <taxon>Coelurosauria</taxon>
        <taxon>Aves</taxon>
        <taxon>Neognathae</taxon>
        <taxon>Neoaves</taxon>
        <taxon>Telluraves</taxon>
        <taxon>Accipitrimorphae</taxon>
        <taxon>Accipitriformes</taxon>
        <taxon>Pandionidae</taxon>
        <taxon>Pandion</taxon>
    </lineage>
</organism>
<feature type="domain" description="C2H2-type" evidence="18">
    <location>
        <begin position="1682"/>
        <end position="1709"/>
    </location>
</feature>
<feature type="domain" description="C2H2-type" evidence="18">
    <location>
        <begin position="509"/>
        <end position="536"/>
    </location>
</feature>
<feature type="compositionally biased region" description="Low complexity" evidence="17">
    <location>
        <begin position="176"/>
        <end position="193"/>
    </location>
</feature>
<evidence type="ECO:0000256" key="13">
    <source>
        <dbReference type="ARBA" id="ARBA00023163"/>
    </source>
</evidence>
<feature type="domain" description="C2H2-type" evidence="18">
    <location>
        <begin position="1485"/>
        <end position="1513"/>
    </location>
</feature>
<keyword evidence="8 16" id="KW-0863">Zinc-finger</keyword>
<dbReference type="FunFam" id="3.30.160.60:FF:002128">
    <property type="entry name" value="Zinc finger protein 142"/>
    <property type="match status" value="1"/>
</dbReference>
<dbReference type="SUPFAM" id="SSF57667">
    <property type="entry name" value="beta-beta-alpha zinc fingers"/>
    <property type="match status" value="12"/>
</dbReference>
<feature type="domain" description="C2H2-type" evidence="18">
    <location>
        <begin position="1370"/>
        <end position="1398"/>
    </location>
</feature>
<feature type="region of interest" description="Disordered" evidence="17">
    <location>
        <begin position="1095"/>
        <end position="1195"/>
    </location>
</feature>
<dbReference type="PANTHER" id="PTHR24393">
    <property type="entry name" value="ZINC FINGER PROTEIN"/>
    <property type="match status" value="1"/>
</dbReference>
<feature type="domain" description="C2H2-type" evidence="18">
    <location>
        <begin position="1399"/>
        <end position="1423"/>
    </location>
</feature>
<feature type="domain" description="C2H2-type" evidence="18">
    <location>
        <begin position="1739"/>
        <end position="1766"/>
    </location>
</feature>
<keyword evidence="13" id="KW-0804">Transcription</keyword>
<reference evidence="19 20" key="1">
    <citation type="submission" date="2019-09" db="EMBL/GenBank/DDBJ databases">
        <title>Bird 10,000 Genomes (B10K) Project - Family phase.</title>
        <authorList>
            <person name="Zhang G."/>
        </authorList>
    </citation>
    <scope>NUCLEOTIDE SEQUENCE [LARGE SCALE GENOMIC DNA]</scope>
    <source>
        <strain evidence="19">B10K-DU-012-58</strain>
        <tissue evidence="19">Muscle</tissue>
    </source>
</reference>
<dbReference type="PANTHER" id="PTHR24393:SF15">
    <property type="entry name" value="IP01243P-RELATED"/>
    <property type="match status" value="1"/>
</dbReference>
<evidence type="ECO:0000256" key="1">
    <source>
        <dbReference type="ARBA" id="ARBA00003767"/>
    </source>
</evidence>
<dbReference type="FunFam" id="3.30.160.60:FF:001062">
    <property type="entry name" value="Zinc finger protein 142"/>
    <property type="match status" value="1"/>
</dbReference>
<dbReference type="FunFam" id="3.30.160.60:FF:002452">
    <property type="entry name" value="zinc finger protein 142 isoform X4"/>
    <property type="match status" value="1"/>
</dbReference>
<evidence type="ECO:0000256" key="14">
    <source>
        <dbReference type="ARBA" id="ARBA00023242"/>
    </source>
</evidence>
<evidence type="ECO:0000313" key="20">
    <source>
        <dbReference type="Proteomes" id="UP000580171"/>
    </source>
</evidence>
<dbReference type="GO" id="GO:0008270">
    <property type="term" value="F:zinc ion binding"/>
    <property type="evidence" value="ECO:0007669"/>
    <property type="project" value="UniProtKB-KW"/>
</dbReference>
<accession>A0A7L2W9X5</accession>
<dbReference type="FunFam" id="3.30.160.60:FF:003444">
    <property type="entry name" value="Zinc finger protein 142"/>
    <property type="match status" value="1"/>
</dbReference>
<dbReference type="FunFam" id="3.30.160.60:FF:000994">
    <property type="entry name" value="zinc finger protein 142"/>
    <property type="match status" value="1"/>
</dbReference>
<evidence type="ECO:0000256" key="2">
    <source>
        <dbReference type="ARBA" id="ARBA00004123"/>
    </source>
</evidence>
<feature type="domain" description="C2H2-type" evidence="18">
    <location>
        <begin position="1767"/>
        <end position="1794"/>
    </location>
</feature>
<comment type="caution">
    <text evidence="19">The sequence shown here is derived from an EMBL/GenBank/DDBJ whole genome shotgun (WGS) entry which is preliminary data.</text>
</comment>
<dbReference type="FunFam" id="3.30.160.60:FF:001657">
    <property type="entry name" value="Zinc finger protein 142"/>
    <property type="match status" value="1"/>
</dbReference>
<dbReference type="InterPro" id="IPR057829">
    <property type="entry name" value="Znf_C2H2_ZN142_21/23"/>
</dbReference>
<dbReference type="FunFam" id="3.30.160.60:FF:001041">
    <property type="entry name" value="Zinc finger protein 142"/>
    <property type="match status" value="1"/>
</dbReference>
<keyword evidence="11" id="KW-0805">Transcription regulation</keyword>
<feature type="non-terminal residue" evidence="19">
    <location>
        <position position="1871"/>
    </location>
</feature>
<keyword evidence="9" id="KW-0862">Zinc</keyword>
<feature type="compositionally biased region" description="Basic and acidic residues" evidence="17">
    <location>
        <begin position="1119"/>
        <end position="1131"/>
    </location>
</feature>
<evidence type="ECO:0000313" key="19">
    <source>
        <dbReference type="EMBL" id="NXS67264.1"/>
    </source>
</evidence>
<feature type="compositionally biased region" description="Low complexity" evidence="17">
    <location>
        <begin position="200"/>
        <end position="211"/>
    </location>
</feature>
<protein>
    <recommendedName>
        <fullName evidence="15">Zinc finger protein 142</fullName>
    </recommendedName>
</protein>
<evidence type="ECO:0000259" key="18">
    <source>
        <dbReference type="PROSITE" id="PS50157"/>
    </source>
</evidence>
<dbReference type="FunFam" id="3.30.160.60:FF:004680">
    <property type="match status" value="1"/>
</dbReference>
<comment type="function">
    <text evidence="1">May be involved in transcriptional regulation.</text>
</comment>
<dbReference type="InterPro" id="IPR036236">
    <property type="entry name" value="Znf_C2H2_sf"/>
</dbReference>
<dbReference type="OrthoDB" id="6077919at2759"/>
<dbReference type="FunFam" id="3.30.160.60:FF:000891">
    <property type="entry name" value="Zinc finger protein 142"/>
    <property type="match status" value="1"/>
</dbReference>
<keyword evidence="20" id="KW-1185">Reference proteome</keyword>
<feature type="region of interest" description="Disordered" evidence="17">
    <location>
        <begin position="973"/>
        <end position="995"/>
    </location>
</feature>
<feature type="domain" description="C2H2-type" evidence="18">
    <location>
        <begin position="537"/>
        <end position="564"/>
    </location>
</feature>
<feature type="domain" description="C2H2-type" evidence="18">
    <location>
        <begin position="652"/>
        <end position="680"/>
    </location>
</feature>
<feature type="compositionally biased region" description="Acidic residues" evidence="17">
    <location>
        <begin position="217"/>
        <end position="237"/>
    </location>
</feature>
<evidence type="ECO:0000256" key="17">
    <source>
        <dbReference type="SAM" id="MobiDB-lite"/>
    </source>
</evidence>
<dbReference type="SMART" id="SM00355">
    <property type="entry name" value="ZnF_C2H2"/>
    <property type="match status" value="40"/>
</dbReference>
<dbReference type="Pfam" id="PF23574">
    <property type="entry name" value="zf-C2H2_ZNF142_18"/>
    <property type="match status" value="1"/>
</dbReference>
<feature type="domain" description="C2H2-type" evidence="18">
    <location>
        <begin position="1710"/>
        <end position="1738"/>
    </location>
</feature>
<feature type="region of interest" description="Disordered" evidence="17">
    <location>
        <begin position="780"/>
        <end position="807"/>
    </location>
</feature>
<comment type="subcellular location">
    <subcellularLocation>
        <location evidence="2">Nucleus</location>
    </subcellularLocation>
</comment>
<dbReference type="FunFam" id="3.30.160.60:FF:001033">
    <property type="entry name" value="Zinc finger protein 142"/>
    <property type="match status" value="1"/>
</dbReference>
<gene>
    <name evidence="19" type="primary">Znf142</name>
    <name evidence="19" type="ORF">PANHAL_R03956</name>
</gene>
<dbReference type="PROSITE" id="PS00028">
    <property type="entry name" value="ZINC_FINGER_C2H2_1"/>
    <property type="match status" value="18"/>
</dbReference>
<keyword evidence="5" id="KW-0597">Phosphoprotein</keyword>
<feature type="domain" description="C2H2-type" evidence="18">
    <location>
        <begin position="275"/>
        <end position="302"/>
    </location>
</feature>
<feature type="domain" description="C2H2-type" evidence="18">
    <location>
        <begin position="593"/>
        <end position="620"/>
    </location>
</feature>
<evidence type="ECO:0000256" key="12">
    <source>
        <dbReference type="ARBA" id="ARBA00023125"/>
    </source>
</evidence>
<sequence>MSAEVAVSEGPSRQMEALCSELLLPTPGETGAVGSPGVASTSLAETPTLTASQDLLLAEASMPGEGAQAERSNVEIFIEAVAGNTHRAPPGALPCPEKGCRFTTEDRKQLRGHLRRLHGASPVSCTYRACPLLFPSRPAMEQHHRTHFPFHCSHCDFVTANAKLFWQHRKGHAVEPPAKTPATDGPPGTAPHGLEQRCVLSSGTGEGSLEGQKASVGEEDSDSGGDESPEEDGESPCEGEAKEDGKAAPKKARVPRAQQFKGDVAEGSEYLYKTHMCPECKRCFKKRTHLVEHLHLHFPDPSLQCPNCHKYFTSKSKLKIHMMRETGEKAHRCPLCHYSSVEKNALNRHMASMHEDISNFYSDVYSCPVCEEKFRLSQALKEHLKTHKAEPKRLSCFQGGCNYCVEDRKEFVRHLKDAHGIKAVECKYHACSLLFGTAEAMEAHRKTHYAFHCQQCDFICSNKHVFRKHKKQGHPGSEQLQCSFCPYATFNPVEFHDHVGKMHANEKIHKCTECAFATAHKRVLIRHMLLHTGEKPHKCELCDFTCRDVSYLSKHMLTHSNDKNFMCTECGYITKWKHYLNVHMRKHTGDLRYQCNQCSYRCHRADQLSSHKLRHQGKSLICEVCGFACKRKYELQKHMQAKHSQNYQVPIFQCQYCTYQTKYKQALLNHENCKHTKQKEFRCALCSYCTFSNTSLFFHKRKIHGYVPGDKDWLENYASKELEISSSEALFGYEIGAALRADVSSPIASKEQWAKAKPSQLESQGEEGYQQTFVVPLLGQDAAPPESGSEVERGVGEGEQSCRTAGDALGDDCVQGDVAAGSTELPASGDVAESCTLHLEALNVSSDPLLEHLTGAACAAQSESVEMLTCKEPSAAYEMLGSRDDLGLEDNDNTLEDIPDFEEEEGDVQEDEAVRLEGSVAAGDSQGKDALRQVTGHLDGSCLDHHKLVADTEMRETSQAELPEAWLSVLKTAEQSHPPVPEDVATSGDNARGSSESVLKALRKQDKEQAETLVLEGRVQMLVVQSESQIFKCERCSYITRKEKSMSLHSKASCQSRRAPLVCRECGASFKQQRGLNTHLLKKCPVLLKKNKILKPAGQEPPGMCQPADHAGDNGTEMPESKKRGSKESGHAESPWEAEPLPDKMQVAVSPLAGGWASGRPAPEKSLPGDSTEVAEEPPQQGDGVEPGGATCAPQPGKLSEKYRLEGGKLHCNACSFVCSRVSTITSHVEDGCRRLEQFWCSLCPEAFRSRRALKSHCAEKHIVHPKEDRPQSTKLPEGDPASIEMGQSSDLLLDVAPPKATLPKRRRFSCPTCPFTCHQERAMKTHKKRGCVALGEFRCTSCPFTSKAAKALRLHRKLHRKHYSKRPQLQCRQCEFTCKQARCLRQHVRIKHEGVKPHKCRYCEFSTTRRYRLEAHQSLHTGVGRIACSICSQTFGTNSKLRIHRLRVHEKTPTHFCPLCDYSSYLQNDITRHVNSCHRGELNFGCSRCEARFSSETALKQHILRRHEEKVSYGCPRCGFVCHSEATLKCHVQKQHPHLECSTCKETFATREALDEHKTQHFSHRCELCSFAAKERQQLVRHYVESHEPATPQDKPLRCPFCDFACRHQLVFDQHMKGHGGTRVYKCSDCEYTTKNRQKITWHIRIHTGEKPYKCHLCKYACADPSRLKYHMRIHKEERKYLCPDCGYKCKWVNQLKYHMTKHTGLKPYRCDECEYRTNRADALRVHKETRHREARSFICEQCGKAFKTRFLLKTHLKKHSEEKPYVCNACGRAFRWAAGLRHHYLTHTNEYPFFCRYCPYKAKQKFQVIKHIQRHHPERGASDPSQGVGKDPSTPTVHLHAVQRESRAEGSPGMEQEGGCPAEKDGALQ</sequence>
<evidence type="ECO:0000256" key="15">
    <source>
        <dbReference type="ARBA" id="ARBA00067482"/>
    </source>
</evidence>
<keyword evidence="10" id="KW-0832">Ubl conjugation</keyword>
<dbReference type="FunFam" id="3.30.160.60:FF:001595">
    <property type="entry name" value="Zinc finger protein 142"/>
    <property type="match status" value="1"/>
</dbReference>
<name>A0A7L2W9X5_PANHA</name>
<proteinExistence type="inferred from homology"/>
<feature type="non-terminal residue" evidence="19">
    <location>
        <position position="1"/>
    </location>
</feature>
<dbReference type="FunFam" id="3.30.160.60:FF:000883">
    <property type="entry name" value="Zinc finger protein 142"/>
    <property type="match status" value="1"/>
</dbReference>
<comment type="similarity">
    <text evidence="3">Belongs to the krueppel C2H2-type zinc-finger protein family.</text>
</comment>
<keyword evidence="4" id="KW-1017">Isopeptide bond</keyword>
<dbReference type="Pfam" id="PF00096">
    <property type="entry name" value="zf-C2H2"/>
    <property type="match status" value="4"/>
</dbReference>
<feature type="domain" description="C2H2-type" evidence="18">
    <location>
        <begin position="1427"/>
        <end position="1455"/>
    </location>
</feature>
<evidence type="ECO:0000256" key="6">
    <source>
        <dbReference type="ARBA" id="ARBA00022723"/>
    </source>
</evidence>
<dbReference type="Pfam" id="PF23612">
    <property type="entry name" value="zf-C2H2_ZN142"/>
    <property type="match status" value="2"/>
</dbReference>
<evidence type="ECO:0000256" key="3">
    <source>
        <dbReference type="ARBA" id="ARBA00006991"/>
    </source>
</evidence>
<dbReference type="InterPro" id="IPR056438">
    <property type="entry name" value="Znf-C2H2_CTCF"/>
</dbReference>
<feature type="domain" description="C2H2-type" evidence="18">
    <location>
        <begin position="303"/>
        <end position="330"/>
    </location>
</feature>
<dbReference type="FunFam" id="3.30.160.60:FF:001516">
    <property type="entry name" value="Zinc finger protein 142"/>
    <property type="match status" value="1"/>
</dbReference>
<evidence type="ECO:0000256" key="10">
    <source>
        <dbReference type="ARBA" id="ARBA00022843"/>
    </source>
</evidence>
<keyword evidence="14" id="KW-0539">Nucleus</keyword>
<dbReference type="FunFam" id="3.30.160.60:FF:000803">
    <property type="entry name" value="zinc finger protein 142"/>
    <property type="match status" value="1"/>
</dbReference>
<dbReference type="Pfam" id="PF23611">
    <property type="entry name" value="zf-C2H2_16"/>
    <property type="match status" value="4"/>
</dbReference>
<dbReference type="FunFam" id="3.30.160.60:FF:001208">
    <property type="entry name" value="Zinc finger protein 142"/>
    <property type="match status" value="1"/>
</dbReference>
<feature type="domain" description="C2H2-type" evidence="18">
    <location>
        <begin position="1540"/>
        <end position="1567"/>
    </location>
</feature>
<feature type="region of interest" description="Disordered" evidence="17">
    <location>
        <begin position="1814"/>
        <end position="1871"/>
    </location>
</feature>
<dbReference type="Gene3D" id="3.30.160.60">
    <property type="entry name" value="Classic Zinc Finger"/>
    <property type="match status" value="21"/>
</dbReference>
<dbReference type="InterPro" id="IPR013087">
    <property type="entry name" value="Znf_C2H2_type"/>
</dbReference>
<evidence type="ECO:0000256" key="16">
    <source>
        <dbReference type="PROSITE-ProRule" id="PRU00042"/>
    </source>
</evidence>
<dbReference type="GO" id="GO:0005634">
    <property type="term" value="C:nucleus"/>
    <property type="evidence" value="ECO:0007669"/>
    <property type="project" value="UniProtKB-SubCell"/>
</dbReference>
<evidence type="ECO:0000256" key="5">
    <source>
        <dbReference type="ARBA" id="ARBA00022553"/>
    </source>
</evidence>